<keyword evidence="6 10" id="KW-1133">Transmembrane helix</keyword>
<evidence type="ECO:0000256" key="10">
    <source>
        <dbReference type="RuleBase" id="RU365087"/>
    </source>
</evidence>
<keyword evidence="10" id="KW-1003">Cell membrane</keyword>
<evidence type="ECO:0000256" key="4">
    <source>
        <dbReference type="ARBA" id="ARBA00022692"/>
    </source>
</evidence>
<evidence type="ECO:0000256" key="3">
    <source>
        <dbReference type="ARBA" id="ARBA00022448"/>
    </source>
</evidence>
<keyword evidence="3 10" id="KW-0813">Transport</keyword>
<gene>
    <name evidence="11" type="ORF">TBOG_01953</name>
</gene>
<dbReference type="GO" id="GO:0015450">
    <property type="term" value="F:protein-transporting ATPase activity"/>
    <property type="evidence" value="ECO:0007669"/>
    <property type="project" value="UniProtKB-UniRule"/>
</dbReference>
<dbReference type="Pfam" id="PF03840">
    <property type="entry name" value="SecG"/>
    <property type="match status" value="1"/>
</dbReference>
<organism evidence="11 12">
    <name type="scientific">Mycobacterium tuberculosis variant africanum K85</name>
    <dbReference type="NCBI Taxonomy" id="611304"/>
    <lineage>
        <taxon>Bacteria</taxon>
        <taxon>Bacillati</taxon>
        <taxon>Actinomycetota</taxon>
        <taxon>Actinomycetes</taxon>
        <taxon>Mycobacteriales</taxon>
        <taxon>Mycobacteriaceae</taxon>
        <taxon>Mycobacterium</taxon>
        <taxon>Mycobacterium tuberculosis complex</taxon>
    </lineage>
</organism>
<dbReference type="Proteomes" id="UP000005088">
    <property type="component" value="Unassembled WGS sequence"/>
</dbReference>
<dbReference type="InterPro" id="IPR004692">
    <property type="entry name" value="SecG"/>
</dbReference>
<evidence type="ECO:0000256" key="1">
    <source>
        <dbReference type="ARBA" id="ARBA00004141"/>
    </source>
</evidence>
<evidence type="ECO:0000256" key="8">
    <source>
        <dbReference type="ARBA" id="ARBA00023136"/>
    </source>
</evidence>
<dbReference type="GO" id="GO:0009306">
    <property type="term" value="P:protein secretion"/>
    <property type="evidence" value="ECO:0007669"/>
    <property type="project" value="UniProtKB-UniRule"/>
</dbReference>
<comment type="similarity">
    <text evidence="2 10">Belongs to the SecG family.</text>
</comment>
<evidence type="ECO:0000313" key="11">
    <source>
        <dbReference type="EMBL" id="EFD43118.2"/>
    </source>
</evidence>
<keyword evidence="7 10" id="KW-0811">Translocation</keyword>
<dbReference type="GO" id="GO:0005886">
    <property type="term" value="C:plasma membrane"/>
    <property type="evidence" value="ECO:0007669"/>
    <property type="project" value="UniProtKB-SubCell"/>
</dbReference>
<comment type="subcellular location">
    <subcellularLocation>
        <location evidence="10">Cell membrane</location>
        <topology evidence="10">Multi-pass membrane protein</topology>
    </subcellularLocation>
    <subcellularLocation>
        <location evidence="1">Membrane</location>
        <topology evidence="1">Multi-pass membrane protein</topology>
    </subcellularLocation>
</comment>
<feature type="transmembrane region" description="Helical" evidence="10">
    <location>
        <begin position="63"/>
        <end position="82"/>
    </location>
</feature>
<sequence>MDRLSLRGGHSAYSLAREAPVAGVTAAVSARLKADEARRPGFYAAGSGPLPQVRGSTLPVMELALQITLIVTSVLVVLLVLLHRAKGGGLSTLFGGGVQSSLSGSTVVEKNLDRLTLFVTGIWLVSIIGVALLIKYR</sequence>
<protein>
    <recommendedName>
        <fullName evidence="10">Protein-export membrane protein SecG</fullName>
    </recommendedName>
</protein>
<proteinExistence type="inferred from homology"/>
<dbReference type="EMBL" id="GG663503">
    <property type="protein sequence ID" value="EFD43118.2"/>
    <property type="molecule type" value="Genomic_DNA"/>
</dbReference>
<evidence type="ECO:0000256" key="5">
    <source>
        <dbReference type="ARBA" id="ARBA00022927"/>
    </source>
</evidence>
<dbReference type="NCBIfam" id="TIGR00810">
    <property type="entry name" value="secG"/>
    <property type="match status" value="1"/>
</dbReference>
<evidence type="ECO:0000256" key="2">
    <source>
        <dbReference type="ARBA" id="ARBA00008445"/>
    </source>
</evidence>
<keyword evidence="5 10" id="KW-0653">Protein transport</keyword>
<evidence type="ECO:0000256" key="6">
    <source>
        <dbReference type="ARBA" id="ARBA00022989"/>
    </source>
</evidence>
<accession>A0A9P2H809</accession>
<feature type="transmembrane region" description="Helical" evidence="10">
    <location>
        <begin position="115"/>
        <end position="134"/>
    </location>
</feature>
<evidence type="ECO:0000256" key="7">
    <source>
        <dbReference type="ARBA" id="ARBA00023010"/>
    </source>
</evidence>
<reference evidence="12" key="1">
    <citation type="submission" date="2009-03" db="EMBL/GenBank/DDBJ databases">
        <title>The Genome Sequence of Mycobacterium africanum strain K85 (originally listed here as Mycobacterium tuberculosis).</title>
        <authorList>
            <consortium name="The Broad Institute Genome Sequencing Platform"/>
            <person name="Small P."/>
            <person name="Gagneaux S."/>
            <person name="Hopewell P."/>
            <person name="Young S.K."/>
            <person name="Kodira C.D."/>
            <person name="Zeng Q."/>
            <person name="Koehrsen M."/>
            <person name="Alvarado L."/>
            <person name="Berlin A."/>
            <person name="Borenstein D."/>
            <person name="Chen Z."/>
            <person name="Engels R."/>
            <person name="Freedman E."/>
            <person name="Gellesch M."/>
            <person name="Goldberg J."/>
            <person name="Griggs A."/>
            <person name="Gujja S."/>
            <person name="Heiman D."/>
            <person name="Hepburn T."/>
            <person name="Howarth C."/>
            <person name="Jen D."/>
            <person name="Larson L."/>
            <person name="Lewis B."/>
            <person name="Mehta T."/>
            <person name="Park D."/>
            <person name="Pearson M."/>
            <person name="Roberts A."/>
            <person name="Saif S."/>
            <person name="Shea T."/>
            <person name="Shenoy N."/>
            <person name="Sisk P."/>
            <person name="Stolte C."/>
            <person name="Sykes S."/>
            <person name="Walk T."/>
            <person name="White J."/>
            <person name="Yandava C."/>
            <person name="Nusbaum C."/>
            <person name="Galagan J."/>
            <person name="Birren B."/>
        </authorList>
    </citation>
    <scope>NUCLEOTIDE SEQUENCE [LARGE SCALE GENOMIC DNA]</scope>
    <source>
        <strain evidence="12">K85</strain>
    </source>
</reference>
<name>A0A9P2H809_MYCTX</name>
<comment type="function">
    <text evidence="9 10">Involved in protein export. Participates in an early event of protein translocation.</text>
</comment>
<dbReference type="AlphaFoldDB" id="A0A9P2H809"/>
<evidence type="ECO:0000313" key="12">
    <source>
        <dbReference type="Proteomes" id="UP000005088"/>
    </source>
</evidence>
<evidence type="ECO:0000256" key="9">
    <source>
        <dbReference type="ARBA" id="ARBA00025182"/>
    </source>
</evidence>
<keyword evidence="8 10" id="KW-0472">Membrane</keyword>
<keyword evidence="4 10" id="KW-0812">Transmembrane</keyword>